<keyword evidence="1" id="KW-0812">Transmembrane</keyword>
<protein>
    <submittedName>
        <fullName evidence="2">Uncharacterized protein</fullName>
    </submittedName>
</protein>
<dbReference type="Proteomes" id="UP000299102">
    <property type="component" value="Unassembled WGS sequence"/>
</dbReference>
<sequence length="172" mass="18848">MADVTTKRGVCLRPSVHTSLCRGDAPAMTSNATMLAVLLYLSLLYLPTVTRMNADFYALAQKSALILVTILVFSSEECCVSRARIHTLASTRHSCQNISVSIIFRNGHLIPHDAAHILNTLTKLCDTHTLIVCTCCANERCSSKNTPRTVVAETDRIDSPSIRTIGIIRSLF</sequence>
<gene>
    <name evidence="2" type="ORF">EVAR_74336_1</name>
</gene>
<comment type="caution">
    <text evidence="2">The sequence shown here is derived from an EMBL/GenBank/DDBJ whole genome shotgun (WGS) entry which is preliminary data.</text>
</comment>
<evidence type="ECO:0000313" key="2">
    <source>
        <dbReference type="EMBL" id="GBO99992.1"/>
    </source>
</evidence>
<keyword evidence="1" id="KW-1133">Transmembrane helix</keyword>
<keyword evidence="3" id="KW-1185">Reference proteome</keyword>
<feature type="transmembrane region" description="Helical" evidence="1">
    <location>
        <begin position="32"/>
        <end position="49"/>
    </location>
</feature>
<reference evidence="2 3" key="1">
    <citation type="journal article" date="2019" name="Commun. Biol.">
        <title>The bagworm genome reveals a unique fibroin gene that provides high tensile strength.</title>
        <authorList>
            <person name="Kono N."/>
            <person name="Nakamura H."/>
            <person name="Ohtoshi R."/>
            <person name="Tomita M."/>
            <person name="Numata K."/>
            <person name="Arakawa K."/>
        </authorList>
    </citation>
    <scope>NUCLEOTIDE SEQUENCE [LARGE SCALE GENOMIC DNA]</scope>
</reference>
<proteinExistence type="predicted"/>
<name>A0A4C1SCT1_EUMVA</name>
<evidence type="ECO:0000313" key="3">
    <source>
        <dbReference type="Proteomes" id="UP000299102"/>
    </source>
</evidence>
<organism evidence="2 3">
    <name type="scientific">Eumeta variegata</name>
    <name type="common">Bagworm moth</name>
    <name type="synonym">Eumeta japonica</name>
    <dbReference type="NCBI Taxonomy" id="151549"/>
    <lineage>
        <taxon>Eukaryota</taxon>
        <taxon>Metazoa</taxon>
        <taxon>Ecdysozoa</taxon>
        <taxon>Arthropoda</taxon>
        <taxon>Hexapoda</taxon>
        <taxon>Insecta</taxon>
        <taxon>Pterygota</taxon>
        <taxon>Neoptera</taxon>
        <taxon>Endopterygota</taxon>
        <taxon>Lepidoptera</taxon>
        <taxon>Glossata</taxon>
        <taxon>Ditrysia</taxon>
        <taxon>Tineoidea</taxon>
        <taxon>Psychidae</taxon>
        <taxon>Oiketicinae</taxon>
        <taxon>Eumeta</taxon>
    </lineage>
</organism>
<keyword evidence="1" id="KW-0472">Membrane</keyword>
<evidence type="ECO:0000256" key="1">
    <source>
        <dbReference type="SAM" id="Phobius"/>
    </source>
</evidence>
<accession>A0A4C1SCT1</accession>
<dbReference type="AlphaFoldDB" id="A0A4C1SCT1"/>
<dbReference type="EMBL" id="BGZK01000004">
    <property type="protein sequence ID" value="GBO99992.1"/>
    <property type="molecule type" value="Genomic_DNA"/>
</dbReference>